<dbReference type="Proteomes" id="UP000278627">
    <property type="component" value="Unassembled WGS sequence"/>
</dbReference>
<sequence>MQISGSFQCPLCQKVYKYEYNLFYHWRRTCHELSELIPAERRKTMDVNVLRSMVLKFARKKADEAPPPVMKIGINPNLLFKSDTFGLIDMQAPLIYKYEYNLFYHWRRTCHELSELIPAERRKTMDVNVLRSMVLKFARKKADEAPPPVMKIGINPNLLFKSDTFGLIDMQAPLSTQSVYSGVPCKQCGVKISNSVIQWHVAMHRGIIPVDARSGSGEHFCSLCGQMFRQHYSLIKHWRSSCTEIQ</sequence>
<dbReference type="SUPFAM" id="SSF57667">
    <property type="entry name" value="beta-beta-alpha zinc fingers"/>
    <property type="match status" value="1"/>
</dbReference>
<dbReference type="SMART" id="SM00355">
    <property type="entry name" value="ZnF_C2H2"/>
    <property type="match status" value="3"/>
</dbReference>
<dbReference type="AlphaFoldDB" id="A0A3P7V3Z7"/>
<keyword evidence="1" id="KW-0863">Zinc-finger</keyword>
<dbReference type="GO" id="GO:0008270">
    <property type="term" value="F:zinc ion binding"/>
    <property type="evidence" value="ECO:0007669"/>
    <property type="project" value="UniProtKB-KW"/>
</dbReference>
<gene>
    <name evidence="3" type="ORF">BPAG_LOCUS14659</name>
</gene>
<dbReference type="InterPro" id="IPR036236">
    <property type="entry name" value="Znf_C2H2_sf"/>
</dbReference>
<evidence type="ECO:0000256" key="1">
    <source>
        <dbReference type="PROSITE-ProRule" id="PRU00042"/>
    </source>
</evidence>
<protein>
    <recommendedName>
        <fullName evidence="2">C2H2-type domain-containing protein</fullName>
    </recommendedName>
</protein>
<evidence type="ECO:0000259" key="2">
    <source>
        <dbReference type="PROSITE" id="PS50157"/>
    </source>
</evidence>
<organism evidence="3 4">
    <name type="scientific">Brugia pahangi</name>
    <name type="common">Filarial nematode worm</name>
    <dbReference type="NCBI Taxonomy" id="6280"/>
    <lineage>
        <taxon>Eukaryota</taxon>
        <taxon>Metazoa</taxon>
        <taxon>Ecdysozoa</taxon>
        <taxon>Nematoda</taxon>
        <taxon>Chromadorea</taxon>
        <taxon>Rhabditida</taxon>
        <taxon>Spirurina</taxon>
        <taxon>Spiruromorpha</taxon>
        <taxon>Filarioidea</taxon>
        <taxon>Onchocercidae</taxon>
        <taxon>Brugia</taxon>
    </lineage>
</organism>
<dbReference type="Pfam" id="PF00096">
    <property type="entry name" value="zf-C2H2"/>
    <property type="match status" value="2"/>
</dbReference>
<evidence type="ECO:0000313" key="4">
    <source>
        <dbReference type="Proteomes" id="UP000278627"/>
    </source>
</evidence>
<dbReference type="PROSITE" id="PS00028">
    <property type="entry name" value="ZINC_FINGER_C2H2_1"/>
    <property type="match status" value="1"/>
</dbReference>
<reference evidence="3 4" key="1">
    <citation type="submission" date="2018-11" db="EMBL/GenBank/DDBJ databases">
        <authorList>
            <consortium name="Pathogen Informatics"/>
        </authorList>
    </citation>
    <scope>NUCLEOTIDE SEQUENCE [LARGE SCALE GENOMIC DNA]</scope>
</reference>
<accession>A0A3P7V3Z7</accession>
<feature type="domain" description="C2H2-type" evidence="2">
    <location>
        <begin position="7"/>
        <end position="31"/>
    </location>
</feature>
<feature type="non-terminal residue" evidence="3">
    <location>
        <position position="246"/>
    </location>
</feature>
<dbReference type="InterPro" id="IPR013087">
    <property type="entry name" value="Znf_C2H2_type"/>
</dbReference>
<keyword evidence="4" id="KW-1185">Reference proteome</keyword>
<proteinExistence type="predicted"/>
<dbReference type="PROSITE" id="PS50157">
    <property type="entry name" value="ZINC_FINGER_C2H2_2"/>
    <property type="match status" value="1"/>
</dbReference>
<keyword evidence="1" id="KW-0479">Metal-binding</keyword>
<dbReference type="EMBL" id="UZAD01013941">
    <property type="protein sequence ID" value="VDN95844.1"/>
    <property type="molecule type" value="Genomic_DNA"/>
</dbReference>
<evidence type="ECO:0000313" key="3">
    <source>
        <dbReference type="EMBL" id="VDN95844.1"/>
    </source>
</evidence>
<keyword evidence="1" id="KW-0862">Zinc</keyword>
<name>A0A3P7V3Z7_BRUPA</name>